<reference evidence="1" key="1">
    <citation type="submission" date="2015-07" db="EMBL/GenBank/DDBJ databases">
        <title>Adaptation to a free-living lifestyle via gene acquisitions in the diplomonad Trepomonas sp. PC1.</title>
        <authorList>
            <person name="Xu F."/>
            <person name="Jerlstrom-Hultqvist J."/>
            <person name="Kolisko M."/>
            <person name="Simpson A.G.B."/>
            <person name="Roger A.J."/>
            <person name="Svard S.G."/>
            <person name="Andersson J.O."/>
        </authorList>
    </citation>
    <scope>NUCLEOTIDE SEQUENCE</scope>
    <source>
        <strain evidence="1">PC1</strain>
    </source>
</reference>
<dbReference type="AlphaFoldDB" id="A0A146KCR4"/>
<protein>
    <submittedName>
        <fullName evidence="1">Uncharacterized protein</fullName>
    </submittedName>
</protein>
<gene>
    <name evidence="1" type="ORF">TPC1_12673</name>
</gene>
<feature type="non-terminal residue" evidence="1">
    <location>
        <position position="1"/>
    </location>
</feature>
<proteinExistence type="predicted"/>
<feature type="non-terminal residue" evidence="1">
    <location>
        <position position="211"/>
    </location>
</feature>
<organism evidence="1">
    <name type="scientific">Trepomonas sp. PC1</name>
    <dbReference type="NCBI Taxonomy" id="1076344"/>
    <lineage>
        <taxon>Eukaryota</taxon>
        <taxon>Metamonada</taxon>
        <taxon>Diplomonadida</taxon>
        <taxon>Hexamitidae</taxon>
        <taxon>Hexamitinae</taxon>
        <taxon>Trepomonas</taxon>
    </lineage>
</organism>
<name>A0A146KCR4_9EUKA</name>
<evidence type="ECO:0000313" key="1">
    <source>
        <dbReference type="EMBL" id="JAP94610.1"/>
    </source>
</evidence>
<accession>A0A146KCR4</accession>
<dbReference type="EMBL" id="GDID01001996">
    <property type="protein sequence ID" value="JAP94610.1"/>
    <property type="molecule type" value="Transcribed_RNA"/>
</dbReference>
<sequence length="211" mass="24655">QELRDELALFYMNNFQTLFQSYHQLFIEILPADQIQILCNSMIKTFKQFDQIELSVEQAQFLTSFLAITAALTSLQYDFQTDQLLTLRSLLGKSSAQLFGLYFNQQIHLDEHLSKQLFLSLLFAISTVLSSPGLKDFNFENIQQWVEQLINGYDISIDGFLRDFIYIKSEQFKQQNTSLITLYSSVIVDLLHIMQQFKGQTSILLKQFYKK</sequence>